<dbReference type="PANTHER" id="PTHR33706:SF1">
    <property type="entry name" value="TPR REPEAT PROTEIN"/>
    <property type="match status" value="1"/>
</dbReference>
<organism evidence="2 3">
    <name type="scientific">Candidatus Bacteroides intestinavium</name>
    <dbReference type="NCBI Taxonomy" id="2838469"/>
    <lineage>
        <taxon>Bacteria</taxon>
        <taxon>Pseudomonadati</taxon>
        <taxon>Bacteroidota</taxon>
        <taxon>Bacteroidia</taxon>
        <taxon>Bacteroidales</taxon>
        <taxon>Bacteroidaceae</taxon>
        <taxon>Bacteroides</taxon>
    </lineage>
</organism>
<reference evidence="2" key="1">
    <citation type="journal article" date="2021" name="PeerJ">
        <title>Extensive microbial diversity within the chicken gut microbiome revealed by metagenomics and culture.</title>
        <authorList>
            <person name="Gilroy R."/>
            <person name="Ravi A."/>
            <person name="Getino M."/>
            <person name="Pursley I."/>
            <person name="Horton D.L."/>
            <person name="Alikhan N.F."/>
            <person name="Baker D."/>
            <person name="Gharbi K."/>
            <person name="Hall N."/>
            <person name="Watson M."/>
            <person name="Adriaenssens E.M."/>
            <person name="Foster-Nyarko E."/>
            <person name="Jarju S."/>
            <person name="Secka A."/>
            <person name="Antonio M."/>
            <person name="Oren A."/>
            <person name="Chaudhuri R.R."/>
            <person name="La Ragione R."/>
            <person name="Hildebrand F."/>
            <person name="Pallen M.J."/>
        </authorList>
    </citation>
    <scope>NUCLEOTIDE SEQUENCE</scope>
    <source>
        <strain evidence="2">ChiHecec1B25-7008</strain>
    </source>
</reference>
<sequence>MMRTGICLFLFLFLTGVPSAYCQQEYPIDCITAINMGDGRILHRELSSQKPLNGNRRIIDGYHSAYIQADFKDGLYNGKYAEYEYNKLKCEGSYHEGWKEGTFKWYDDEGRITEEKSYRAGKLDGAHRIYYPEGSIQMEKNYRAGKQDGKEVFYEWDGTLRREHNYRNGRQVGKQFSYLKGTYEIYETSYYNEEGKLDGDFVQLFTFGQPHVTGHYTNGQKDGTWTKIAESGDTLSISTYRTGREEGLQVRFDRATGNRLKEYHTKNDRLEGLYHTYDPETGELIYEATYHFGRLHGKERTLVRDNRYDYWEISTYVNGRQNGPFESRYVKNDRIREMGTYRNGHRTGRWKRYDINGRLEMEWEEAQ</sequence>
<reference evidence="2" key="2">
    <citation type="submission" date="2021-04" db="EMBL/GenBank/DDBJ databases">
        <authorList>
            <person name="Gilroy R."/>
        </authorList>
    </citation>
    <scope>NUCLEOTIDE SEQUENCE</scope>
    <source>
        <strain evidence="2">ChiHecec1B25-7008</strain>
    </source>
</reference>
<feature type="chain" id="PRO_5038657837" evidence="1">
    <location>
        <begin position="23"/>
        <end position="367"/>
    </location>
</feature>
<dbReference type="AlphaFoldDB" id="A0A9D2HRE8"/>
<evidence type="ECO:0000256" key="1">
    <source>
        <dbReference type="SAM" id="SignalP"/>
    </source>
</evidence>
<dbReference type="Gene3D" id="2.20.110.10">
    <property type="entry name" value="Histone H3 K4-specific methyltransferase SET7/9 N-terminal domain"/>
    <property type="match status" value="3"/>
</dbReference>
<feature type="signal peptide" evidence="1">
    <location>
        <begin position="1"/>
        <end position="22"/>
    </location>
</feature>
<comment type="caution">
    <text evidence="2">The sequence shown here is derived from an EMBL/GenBank/DDBJ whole genome shotgun (WGS) entry which is preliminary data.</text>
</comment>
<gene>
    <name evidence="2" type="ORF">H9785_01750</name>
</gene>
<evidence type="ECO:0000313" key="3">
    <source>
        <dbReference type="Proteomes" id="UP000823860"/>
    </source>
</evidence>
<evidence type="ECO:0000313" key="2">
    <source>
        <dbReference type="EMBL" id="HJA82688.1"/>
    </source>
</evidence>
<dbReference type="SUPFAM" id="SSF82185">
    <property type="entry name" value="Histone H3 K4-specific methyltransferase SET7/9 N-terminal domain"/>
    <property type="match status" value="2"/>
</dbReference>
<keyword evidence="1" id="KW-0732">Signal</keyword>
<dbReference type="EMBL" id="DWZE01000021">
    <property type="protein sequence ID" value="HJA82688.1"/>
    <property type="molecule type" value="Genomic_DNA"/>
</dbReference>
<dbReference type="Proteomes" id="UP000823860">
    <property type="component" value="Unassembled WGS sequence"/>
</dbReference>
<proteinExistence type="predicted"/>
<protein>
    <submittedName>
        <fullName evidence="2">Toxin-antitoxin system YwqK family antitoxin</fullName>
    </submittedName>
</protein>
<accession>A0A9D2HRE8</accession>
<dbReference type="PANTHER" id="PTHR33706">
    <property type="entry name" value="MORN VARIANT REPEAT PROTEIN"/>
    <property type="match status" value="1"/>
</dbReference>
<name>A0A9D2HRE8_9BACE</name>